<proteinExistence type="predicted"/>
<protein>
    <submittedName>
        <fullName evidence="2">Uncharacterized protein</fullName>
    </submittedName>
</protein>
<organism evidence="2 3">
    <name type="scientific">Simplicispira suum</name>
    <dbReference type="NCBI Taxonomy" id="2109915"/>
    <lineage>
        <taxon>Bacteria</taxon>
        <taxon>Pseudomonadati</taxon>
        <taxon>Pseudomonadota</taxon>
        <taxon>Betaproteobacteria</taxon>
        <taxon>Burkholderiales</taxon>
        <taxon>Comamonadaceae</taxon>
        <taxon>Simplicispira</taxon>
    </lineage>
</organism>
<dbReference type="EMBL" id="CP027669">
    <property type="protein sequence ID" value="AVO41171.1"/>
    <property type="molecule type" value="Genomic_DNA"/>
</dbReference>
<evidence type="ECO:0000313" key="3">
    <source>
        <dbReference type="Proteomes" id="UP000239326"/>
    </source>
</evidence>
<name>A0A2S0MZP5_9BURK</name>
<feature type="transmembrane region" description="Helical" evidence="1">
    <location>
        <begin position="12"/>
        <end position="34"/>
    </location>
</feature>
<sequence length="90" mass="9517">MRAAVNVRERRMVGAFLFLFGLFALPFGVSVLVLGVSPATTGLSCQAICGLAMLATDFFGPLAGRILSGGFYVFAGFAFLFVGRAVYNGR</sequence>
<evidence type="ECO:0000256" key="1">
    <source>
        <dbReference type="SAM" id="Phobius"/>
    </source>
</evidence>
<accession>A0A2S0MZP5</accession>
<dbReference type="Proteomes" id="UP000239326">
    <property type="component" value="Chromosome"/>
</dbReference>
<gene>
    <name evidence="2" type="ORF">C6571_07615</name>
</gene>
<feature type="transmembrane region" description="Helical" evidence="1">
    <location>
        <begin position="66"/>
        <end position="87"/>
    </location>
</feature>
<evidence type="ECO:0000313" key="2">
    <source>
        <dbReference type="EMBL" id="AVO41171.1"/>
    </source>
</evidence>
<dbReference type="AlphaFoldDB" id="A0A2S0MZP5"/>
<keyword evidence="1" id="KW-1133">Transmembrane helix</keyword>
<dbReference type="KEGG" id="simp:C6571_07615"/>
<keyword evidence="3" id="KW-1185">Reference proteome</keyword>
<reference evidence="2 3" key="1">
    <citation type="submission" date="2018-03" db="EMBL/GenBank/DDBJ databases">
        <title>Genome sequencing of Simplicispira sp.</title>
        <authorList>
            <person name="Kim S.-J."/>
            <person name="Heo J."/>
            <person name="Kwon S.-W."/>
        </authorList>
    </citation>
    <scope>NUCLEOTIDE SEQUENCE [LARGE SCALE GENOMIC DNA]</scope>
    <source>
        <strain evidence="2 3">SC1-8</strain>
    </source>
</reference>
<keyword evidence="1" id="KW-0812">Transmembrane</keyword>
<keyword evidence="1" id="KW-0472">Membrane</keyword>